<reference evidence="2 3" key="1">
    <citation type="journal article" date="2020" name="Int. J. Syst. Evol. Microbiol.">
        <title>Novel acetic acid bacteria from cider fermentations: Acetobacter conturbans sp. nov. and Acetobacter fallax sp. nov.</title>
        <authorList>
            <person name="Sombolestani A.S."/>
            <person name="Cleenwerck I."/>
            <person name="Cnockaert M."/>
            <person name="Borremans W."/>
            <person name="Wieme A.D."/>
            <person name="De Vuyst L."/>
            <person name="Vandamme P."/>
        </authorList>
    </citation>
    <scope>NUCLEOTIDE SEQUENCE [LARGE SCALE GENOMIC DNA]</scope>
    <source>
        <strain evidence="2 3">LMG 30640</strain>
    </source>
</reference>
<organism evidence="2 3">
    <name type="scientific">Acetobacter musti</name>
    <dbReference type="NCBI Taxonomy" id="864732"/>
    <lineage>
        <taxon>Bacteria</taxon>
        <taxon>Pseudomonadati</taxon>
        <taxon>Pseudomonadota</taxon>
        <taxon>Alphaproteobacteria</taxon>
        <taxon>Acetobacterales</taxon>
        <taxon>Acetobacteraceae</taxon>
        <taxon>Acetobacter</taxon>
    </lineage>
</organism>
<keyword evidence="1" id="KW-1133">Transmembrane helix</keyword>
<dbReference type="Pfam" id="PF07963">
    <property type="entry name" value="N_methyl"/>
    <property type="match status" value="1"/>
</dbReference>
<sequence length="197" mass="22366">MRQDDAGFTLLEILIVTMVFGLLSVTLWEGIGVGTRGWSLETRRYGQETELQELEDSLHRLIERAEISDPGNTAAFSGVSDRMRLIAWLPEEGGFSHEIEAGFGINARHDFILRWRPFRRAECPGEEAPFHEEILAHGVRAVSFSYYGMQNGHHLWQSAWTSHALPLLVRISFAFMTPQKDWPDIMIRPLRSGADAS</sequence>
<keyword evidence="3" id="KW-1185">Reference proteome</keyword>
<proteinExistence type="predicted"/>
<dbReference type="InterPro" id="IPR012902">
    <property type="entry name" value="N_methyl_site"/>
</dbReference>
<gene>
    <name evidence="2" type="ORF">GOB93_17520</name>
</gene>
<keyword evidence="1" id="KW-0472">Membrane</keyword>
<name>A0ABX0JWQ2_9PROT</name>
<evidence type="ECO:0000313" key="2">
    <source>
        <dbReference type="EMBL" id="NHN86420.1"/>
    </source>
</evidence>
<evidence type="ECO:0000313" key="3">
    <source>
        <dbReference type="Proteomes" id="UP000635278"/>
    </source>
</evidence>
<evidence type="ECO:0000256" key="1">
    <source>
        <dbReference type="SAM" id="Phobius"/>
    </source>
</evidence>
<feature type="transmembrane region" description="Helical" evidence="1">
    <location>
        <begin position="6"/>
        <end position="28"/>
    </location>
</feature>
<dbReference type="RefSeq" id="WP_173584768.1">
    <property type="nucleotide sequence ID" value="NZ_WOTB01000034.1"/>
</dbReference>
<keyword evidence="1" id="KW-0812">Transmembrane</keyword>
<protein>
    <submittedName>
        <fullName evidence="2">Prepilin-type N-terminal cleavage/methylation domain-containing protein</fullName>
    </submittedName>
</protein>
<dbReference type="EMBL" id="WOTB01000034">
    <property type="protein sequence ID" value="NHN86420.1"/>
    <property type="molecule type" value="Genomic_DNA"/>
</dbReference>
<dbReference type="Proteomes" id="UP000635278">
    <property type="component" value="Unassembled WGS sequence"/>
</dbReference>
<dbReference type="NCBIfam" id="TIGR02532">
    <property type="entry name" value="IV_pilin_GFxxxE"/>
    <property type="match status" value="1"/>
</dbReference>
<dbReference type="PROSITE" id="PS00409">
    <property type="entry name" value="PROKAR_NTER_METHYL"/>
    <property type="match status" value="1"/>
</dbReference>
<accession>A0ABX0JWQ2</accession>
<comment type="caution">
    <text evidence="2">The sequence shown here is derived from an EMBL/GenBank/DDBJ whole genome shotgun (WGS) entry which is preliminary data.</text>
</comment>